<accession>A0A2S9IEN6</accession>
<dbReference type="InterPro" id="IPR024003">
    <property type="entry name" value="Luciferase-like_KPN01858"/>
</dbReference>
<protein>
    <submittedName>
        <fullName evidence="2">Putative FMN-dependent luciferase-like monooxygenase</fullName>
    </submittedName>
</protein>
<dbReference type="OrthoDB" id="7903015at2"/>
<dbReference type="GO" id="GO:0005829">
    <property type="term" value="C:cytosol"/>
    <property type="evidence" value="ECO:0007669"/>
    <property type="project" value="TreeGrafter"/>
</dbReference>
<dbReference type="InterPro" id="IPR011251">
    <property type="entry name" value="Luciferase-like_dom"/>
</dbReference>
<evidence type="ECO:0000259" key="1">
    <source>
        <dbReference type="Pfam" id="PF00296"/>
    </source>
</evidence>
<evidence type="ECO:0000313" key="2">
    <source>
        <dbReference type="EMBL" id="PRD16246.1"/>
    </source>
</evidence>
<dbReference type="GO" id="GO:0004497">
    <property type="term" value="F:monooxygenase activity"/>
    <property type="evidence" value="ECO:0007669"/>
    <property type="project" value="UniProtKB-KW"/>
</dbReference>
<dbReference type="GO" id="GO:0016705">
    <property type="term" value="F:oxidoreductase activity, acting on paired donors, with incorporation or reduction of molecular oxygen"/>
    <property type="evidence" value="ECO:0007669"/>
    <property type="project" value="InterPro"/>
</dbReference>
<keyword evidence="2" id="KW-0503">Monooxygenase</keyword>
<dbReference type="AlphaFoldDB" id="A0A2S9IEN6"/>
<dbReference type="PANTHER" id="PTHR30137">
    <property type="entry name" value="LUCIFERASE-LIKE MONOOXYGENASE"/>
    <property type="match status" value="1"/>
</dbReference>
<evidence type="ECO:0000313" key="3">
    <source>
        <dbReference type="Proteomes" id="UP000239181"/>
    </source>
</evidence>
<dbReference type="SUPFAM" id="SSF51679">
    <property type="entry name" value="Bacterial luciferase-like"/>
    <property type="match status" value="1"/>
</dbReference>
<proteinExistence type="predicted"/>
<keyword evidence="3" id="KW-1185">Reference proteome</keyword>
<dbReference type="NCBIfam" id="TIGR04027">
    <property type="entry name" value="LLM_KPN_01858"/>
    <property type="match status" value="1"/>
</dbReference>
<dbReference type="Gene3D" id="3.20.20.30">
    <property type="entry name" value="Luciferase-like domain"/>
    <property type="match status" value="1"/>
</dbReference>
<feature type="domain" description="Luciferase-like" evidence="1">
    <location>
        <begin position="16"/>
        <end position="288"/>
    </location>
</feature>
<reference evidence="2 3" key="1">
    <citation type="submission" date="2017-10" db="EMBL/GenBank/DDBJ databases">
        <title>Draft genome of two endophytic bacteria isolated from 'guarana' Paullinia cupana (Mart.) Ducke.</title>
        <authorList>
            <person name="Siqueira K.A."/>
            <person name="Liotti R.G."/>
            <person name="Mendes T.A."/>
            <person name="Soares M.A."/>
        </authorList>
    </citation>
    <scope>NUCLEOTIDE SEQUENCE [LARGE SCALE GENOMIC DNA]</scope>
    <source>
        <strain evidence="2 3">342</strain>
    </source>
</reference>
<organism evidence="2 3">
    <name type="scientific">Pantoea coffeiphila</name>
    <dbReference type="NCBI Taxonomy" id="1465635"/>
    <lineage>
        <taxon>Bacteria</taxon>
        <taxon>Pseudomonadati</taxon>
        <taxon>Pseudomonadota</taxon>
        <taxon>Gammaproteobacteria</taxon>
        <taxon>Enterobacterales</taxon>
        <taxon>Erwiniaceae</taxon>
        <taxon>Pantoea</taxon>
    </lineage>
</organism>
<sequence>MTAKRLGFFTRLLDKTSAQERYHLATLQIQHAERWGFDTAWVAQHHFHEHEGGLPSPLLFLASVAAQTSRIRLGTAIITLPMENALRVAEDAAVLDLLSHHRLELGLGSGGTPTSFLPFDLTFEQRADAFSANLDTLLQAWGNAPLAHEDNRLYPAAPQLADRLWQATFSVAGAARAGAAGHGLMLSRTQPRPAGQPDLPLDAIQNPLIDAYLEALPSGVEPRILASRTAFVSRDGSEARRLALPGLTAQAEQHRAAGHVVPGDTLDDYITAFDAHLGTPEQVVASLRKDSTLPRVTDISFQVHSIDPPHQHILTSIELLATEVAPALGWRPAVSAQNHKETV</sequence>
<dbReference type="RefSeq" id="WP_105591688.1">
    <property type="nucleotide sequence ID" value="NZ_PDET01000003.1"/>
</dbReference>
<name>A0A2S9IEN6_9GAMM</name>
<gene>
    <name evidence="2" type="ORF">CQW29_05355</name>
</gene>
<comment type="caution">
    <text evidence="2">The sequence shown here is derived from an EMBL/GenBank/DDBJ whole genome shotgun (WGS) entry which is preliminary data.</text>
</comment>
<keyword evidence="2" id="KW-0560">Oxidoreductase</keyword>
<dbReference type="PANTHER" id="PTHR30137:SF15">
    <property type="entry name" value="BLL6902 PROTEIN"/>
    <property type="match status" value="1"/>
</dbReference>
<dbReference type="EMBL" id="PDET01000003">
    <property type="protein sequence ID" value="PRD16246.1"/>
    <property type="molecule type" value="Genomic_DNA"/>
</dbReference>
<dbReference type="InterPro" id="IPR050766">
    <property type="entry name" value="Bact_Lucif_Oxidored"/>
</dbReference>
<dbReference type="Proteomes" id="UP000239181">
    <property type="component" value="Unassembled WGS sequence"/>
</dbReference>
<dbReference type="Pfam" id="PF00296">
    <property type="entry name" value="Bac_luciferase"/>
    <property type="match status" value="1"/>
</dbReference>
<dbReference type="InterPro" id="IPR036661">
    <property type="entry name" value="Luciferase-like_sf"/>
</dbReference>